<feature type="compositionally biased region" description="Basic residues" evidence="1">
    <location>
        <begin position="148"/>
        <end position="160"/>
    </location>
</feature>
<sequence length="194" mass="21099">MGVGFSCFPPPPSTQTLPPPSLHLMLPFLHHPPSCPSPPRAPAIHLSWPVSMTMPAAGFLCPAEGRREGLLKQQRPIAAPAHSFVSSSLAPSRKRIQGSEMRGDSPVRKATWPAGRTGSPQRSRQFSRAHAATYRRLHILAAGEGQPTRHRGLHRRRGCQRHGDNEGHAYSSASPSLGVVAAEPEHCILSLFIW</sequence>
<keyword evidence="3" id="KW-1185">Reference proteome</keyword>
<comment type="caution">
    <text evidence="2">The sequence shown here is derived from an EMBL/GenBank/DDBJ whole genome shotgun (WGS) entry which is preliminary data.</text>
</comment>
<accession>A0A5B7I842</accession>
<proteinExistence type="predicted"/>
<dbReference type="Proteomes" id="UP000324222">
    <property type="component" value="Unassembled WGS sequence"/>
</dbReference>
<gene>
    <name evidence="2" type="ORF">E2C01_072540</name>
</gene>
<evidence type="ECO:0000313" key="2">
    <source>
        <dbReference type="EMBL" id="MPC78066.1"/>
    </source>
</evidence>
<feature type="region of interest" description="Disordered" evidence="1">
    <location>
        <begin position="145"/>
        <end position="170"/>
    </location>
</feature>
<protein>
    <submittedName>
        <fullName evidence="2">Uncharacterized protein</fullName>
    </submittedName>
</protein>
<reference evidence="2 3" key="1">
    <citation type="submission" date="2019-05" db="EMBL/GenBank/DDBJ databases">
        <title>Another draft genome of Portunus trituberculatus and its Hox gene families provides insights of decapod evolution.</title>
        <authorList>
            <person name="Jeong J.-H."/>
            <person name="Song I."/>
            <person name="Kim S."/>
            <person name="Choi T."/>
            <person name="Kim D."/>
            <person name="Ryu S."/>
            <person name="Kim W."/>
        </authorList>
    </citation>
    <scope>NUCLEOTIDE SEQUENCE [LARGE SCALE GENOMIC DNA]</scope>
    <source>
        <tissue evidence="2">Muscle</tissue>
    </source>
</reference>
<feature type="region of interest" description="Disordered" evidence="1">
    <location>
        <begin position="82"/>
        <end position="128"/>
    </location>
</feature>
<evidence type="ECO:0000313" key="3">
    <source>
        <dbReference type="Proteomes" id="UP000324222"/>
    </source>
</evidence>
<evidence type="ECO:0000256" key="1">
    <source>
        <dbReference type="SAM" id="MobiDB-lite"/>
    </source>
</evidence>
<name>A0A5B7I842_PORTR</name>
<dbReference type="AlphaFoldDB" id="A0A5B7I842"/>
<organism evidence="2 3">
    <name type="scientific">Portunus trituberculatus</name>
    <name type="common">Swimming crab</name>
    <name type="synonym">Neptunus trituberculatus</name>
    <dbReference type="NCBI Taxonomy" id="210409"/>
    <lineage>
        <taxon>Eukaryota</taxon>
        <taxon>Metazoa</taxon>
        <taxon>Ecdysozoa</taxon>
        <taxon>Arthropoda</taxon>
        <taxon>Crustacea</taxon>
        <taxon>Multicrustacea</taxon>
        <taxon>Malacostraca</taxon>
        <taxon>Eumalacostraca</taxon>
        <taxon>Eucarida</taxon>
        <taxon>Decapoda</taxon>
        <taxon>Pleocyemata</taxon>
        <taxon>Brachyura</taxon>
        <taxon>Eubrachyura</taxon>
        <taxon>Portunoidea</taxon>
        <taxon>Portunidae</taxon>
        <taxon>Portuninae</taxon>
        <taxon>Portunus</taxon>
    </lineage>
</organism>
<dbReference type="EMBL" id="VSRR010047510">
    <property type="protein sequence ID" value="MPC78066.1"/>
    <property type="molecule type" value="Genomic_DNA"/>
</dbReference>